<dbReference type="InterPro" id="IPR029063">
    <property type="entry name" value="SAM-dependent_MTases_sf"/>
</dbReference>
<comment type="similarity">
    <text evidence="1">Belongs to the N(4)/N(6)-methyltransferase family.</text>
</comment>
<dbReference type="Gene3D" id="1.10.1020.10">
    <property type="entry name" value="Adenine-specific Methyltransferase, Domain 2"/>
    <property type="match status" value="1"/>
</dbReference>
<dbReference type="EMBL" id="MHNL01000001">
    <property type="protein sequence ID" value="OGZ46254.1"/>
    <property type="molecule type" value="Genomic_DNA"/>
</dbReference>
<gene>
    <name evidence="8" type="ORF">A2756_06620</name>
</gene>
<evidence type="ECO:0000256" key="2">
    <source>
        <dbReference type="ARBA" id="ARBA00011900"/>
    </source>
</evidence>
<accession>A0A1G2G7M2</accession>
<dbReference type="GO" id="GO:0009007">
    <property type="term" value="F:site-specific DNA-methyltransferase (adenine-specific) activity"/>
    <property type="evidence" value="ECO:0007669"/>
    <property type="project" value="UniProtKB-EC"/>
</dbReference>
<protein>
    <recommendedName>
        <fullName evidence="2">site-specific DNA-methyltransferase (adenine-specific)</fullName>
        <ecNumber evidence="2">2.1.1.72</ecNumber>
    </recommendedName>
</protein>
<dbReference type="GO" id="GO:0009307">
    <property type="term" value="P:DNA restriction-modification system"/>
    <property type="evidence" value="ECO:0007669"/>
    <property type="project" value="InterPro"/>
</dbReference>
<keyword evidence="4" id="KW-0808">Transferase</keyword>
<reference evidence="8 9" key="1">
    <citation type="journal article" date="2016" name="Nat. Commun.">
        <title>Thousands of microbial genomes shed light on interconnected biogeochemical processes in an aquifer system.</title>
        <authorList>
            <person name="Anantharaman K."/>
            <person name="Brown C.T."/>
            <person name="Hug L.A."/>
            <person name="Sharon I."/>
            <person name="Castelle C.J."/>
            <person name="Probst A.J."/>
            <person name="Thomas B.C."/>
            <person name="Singh A."/>
            <person name="Wilkins M.J."/>
            <person name="Karaoz U."/>
            <person name="Brodie E.L."/>
            <person name="Williams K.H."/>
            <person name="Hubbard S.S."/>
            <person name="Banfield J.F."/>
        </authorList>
    </citation>
    <scope>NUCLEOTIDE SEQUENCE [LARGE SCALE GENOMIC DNA]</scope>
</reference>
<dbReference type="Proteomes" id="UP000177785">
    <property type="component" value="Unassembled WGS sequence"/>
</dbReference>
<dbReference type="GO" id="GO:0032259">
    <property type="term" value="P:methylation"/>
    <property type="evidence" value="ECO:0007669"/>
    <property type="project" value="UniProtKB-KW"/>
</dbReference>
<comment type="catalytic activity">
    <reaction evidence="6">
        <text>a 2'-deoxyadenosine in DNA + S-adenosyl-L-methionine = an N(6)-methyl-2'-deoxyadenosine in DNA + S-adenosyl-L-homocysteine + H(+)</text>
        <dbReference type="Rhea" id="RHEA:15197"/>
        <dbReference type="Rhea" id="RHEA-COMP:12418"/>
        <dbReference type="Rhea" id="RHEA-COMP:12419"/>
        <dbReference type="ChEBI" id="CHEBI:15378"/>
        <dbReference type="ChEBI" id="CHEBI:57856"/>
        <dbReference type="ChEBI" id="CHEBI:59789"/>
        <dbReference type="ChEBI" id="CHEBI:90615"/>
        <dbReference type="ChEBI" id="CHEBI:90616"/>
        <dbReference type="EC" id="2.1.1.72"/>
    </reaction>
</comment>
<dbReference type="InterPro" id="IPR023095">
    <property type="entry name" value="Ade_MeTrfase_dom_2"/>
</dbReference>
<evidence type="ECO:0000256" key="7">
    <source>
        <dbReference type="SAM" id="Coils"/>
    </source>
</evidence>
<evidence type="ECO:0000256" key="4">
    <source>
        <dbReference type="ARBA" id="ARBA00022679"/>
    </source>
</evidence>
<evidence type="ECO:0000256" key="1">
    <source>
        <dbReference type="ARBA" id="ARBA00006594"/>
    </source>
</evidence>
<comment type="caution">
    <text evidence="8">The sequence shown here is derived from an EMBL/GenBank/DDBJ whole genome shotgun (WGS) entry which is preliminary data.</text>
</comment>
<keyword evidence="7" id="KW-0175">Coiled coil</keyword>
<dbReference type="AlphaFoldDB" id="A0A1G2G7M2"/>
<keyword evidence="5" id="KW-0949">S-adenosyl-L-methionine</keyword>
<dbReference type="EC" id="2.1.1.72" evidence="2"/>
<name>A0A1G2G7M2_9BACT</name>
<evidence type="ECO:0000313" key="8">
    <source>
        <dbReference type="EMBL" id="OGZ46254.1"/>
    </source>
</evidence>
<dbReference type="Gene3D" id="3.40.50.150">
    <property type="entry name" value="Vaccinia Virus protein VP39"/>
    <property type="match status" value="1"/>
</dbReference>
<evidence type="ECO:0000256" key="6">
    <source>
        <dbReference type="ARBA" id="ARBA00047942"/>
    </source>
</evidence>
<keyword evidence="3" id="KW-0489">Methyltransferase</keyword>
<dbReference type="InterPro" id="IPR012327">
    <property type="entry name" value="MeTrfase_D12"/>
</dbReference>
<dbReference type="SUPFAM" id="SSF53335">
    <property type="entry name" value="S-adenosyl-L-methionine-dependent methyltransferases"/>
    <property type="match status" value="1"/>
</dbReference>
<organism evidence="8 9">
    <name type="scientific">Candidatus Ryanbacteria bacterium RIFCSPHIGHO2_01_FULL_48_27</name>
    <dbReference type="NCBI Taxonomy" id="1802115"/>
    <lineage>
        <taxon>Bacteria</taxon>
        <taxon>Candidatus Ryaniibacteriota</taxon>
    </lineage>
</organism>
<feature type="coiled-coil region" evidence="7">
    <location>
        <begin position="81"/>
        <end position="108"/>
    </location>
</feature>
<evidence type="ECO:0000313" key="9">
    <source>
        <dbReference type="Proteomes" id="UP000177785"/>
    </source>
</evidence>
<proteinExistence type="inferred from homology"/>
<evidence type="ECO:0000256" key="5">
    <source>
        <dbReference type="ARBA" id="ARBA00022691"/>
    </source>
</evidence>
<dbReference type="Pfam" id="PF02086">
    <property type="entry name" value="MethyltransfD12"/>
    <property type="match status" value="1"/>
</dbReference>
<evidence type="ECO:0000256" key="3">
    <source>
        <dbReference type="ARBA" id="ARBA00022603"/>
    </source>
</evidence>
<sequence length="367" mass="42563">MKNPFFSSHLITYIGNKRRLLPFLYKGFSKIRDKIGKKKLVVFDGFVGSGASARLLKAFASEIHVNDLEDYSETVNRAYLANRSEINIEELEKHIDWLNKNKLKIKSKKPGFIEKNYAPQNDKEVKDGERVFYTNTNARIIDNVRKLIDEIPEPYRHFCLATLLVKASVHNNTSGVFKGFHKRNGIGHFGGQGENALTRIMQEISLDTPIFSDFECPVFVHKQDINELVKDNNLPVFDLVYYDPPYNQHPYGSNYFMLNIINEGREREIQDGVSGIAKKWNKSAYNKKSLAEEAMDKLLANTRAKFIAISYNNEGIIPIEKFKSILSRYGKWELMEQDYNTYRGSRNLRDRDIKVKEMLWILEKENA</sequence>